<dbReference type="PANTHER" id="PTHR21666">
    <property type="entry name" value="PEPTIDASE-RELATED"/>
    <property type="match status" value="1"/>
</dbReference>
<evidence type="ECO:0000256" key="2">
    <source>
        <dbReference type="SAM" id="MobiDB-lite"/>
    </source>
</evidence>
<reference evidence="5" key="1">
    <citation type="submission" date="2016-03" db="EMBL/GenBank/DDBJ databases">
        <authorList>
            <person name="Lee Y.-S."/>
            <person name="Choi Y.-L."/>
        </authorList>
    </citation>
    <scope>NUCLEOTIDE SEQUENCE [LARGE SCALE GENOMIC DNA]</scope>
    <source>
        <strain evidence="5">DAU221</strain>
    </source>
</reference>
<dbReference type="GeneID" id="76608483"/>
<dbReference type="RefSeq" id="WP_067154208.1">
    <property type="nucleotide sequence ID" value="NZ_CP014864.1"/>
</dbReference>
<evidence type="ECO:0000256" key="1">
    <source>
        <dbReference type="ARBA" id="ARBA00038420"/>
    </source>
</evidence>
<keyword evidence="3" id="KW-1133">Transmembrane helix</keyword>
<dbReference type="SUPFAM" id="SSF51261">
    <property type="entry name" value="Duplicated hybrid motif"/>
    <property type="match status" value="1"/>
</dbReference>
<dbReference type="GO" id="GO:0009279">
    <property type="term" value="C:cell outer membrane"/>
    <property type="evidence" value="ECO:0007669"/>
    <property type="project" value="TreeGrafter"/>
</dbReference>
<dbReference type="EMBL" id="CP014864">
    <property type="protein sequence ID" value="AMX02947.1"/>
    <property type="molecule type" value="Genomic_DNA"/>
</dbReference>
<dbReference type="AlphaFoldDB" id="A0A143HN76"/>
<dbReference type="CDD" id="cd00118">
    <property type="entry name" value="LysM"/>
    <property type="match status" value="1"/>
</dbReference>
<dbReference type="InterPro" id="IPR036779">
    <property type="entry name" value="LysM_dom_sf"/>
</dbReference>
<protein>
    <submittedName>
        <fullName evidence="4">Peptidase M23</fullName>
    </submittedName>
</protein>
<dbReference type="InterPro" id="IPR050570">
    <property type="entry name" value="Cell_wall_metabolism_enzyme"/>
</dbReference>
<gene>
    <name evidence="4" type="ORF">A3224_10515</name>
</gene>
<organism evidence="4 5">
    <name type="scientific">Microbulbifer thermotolerans</name>
    <dbReference type="NCBI Taxonomy" id="252514"/>
    <lineage>
        <taxon>Bacteria</taxon>
        <taxon>Pseudomonadati</taxon>
        <taxon>Pseudomonadota</taxon>
        <taxon>Gammaproteobacteria</taxon>
        <taxon>Cellvibrionales</taxon>
        <taxon>Microbulbiferaceae</taxon>
        <taxon>Microbulbifer</taxon>
    </lineage>
</organism>
<dbReference type="Pfam" id="PF01476">
    <property type="entry name" value="LysM"/>
    <property type="match status" value="1"/>
</dbReference>
<dbReference type="Proteomes" id="UP000076077">
    <property type="component" value="Chromosome"/>
</dbReference>
<comment type="similarity">
    <text evidence="1">Belongs to the E.coli NlpD/Haemophilus LppB family.</text>
</comment>
<dbReference type="PROSITE" id="PS51782">
    <property type="entry name" value="LYSM"/>
    <property type="match status" value="1"/>
</dbReference>
<proteinExistence type="inferred from homology"/>
<sequence length="316" mass="34357">MECRLLTHYAHRPWRDISLIVIRLASPVLNILIVVLLALLLCSCATPPAPTASLQQPPSIKIQHHIVSRGETLYSIAWRYGKDYRELAAINGIPAPYNIYPGQRLRLTGRPVVKVVSTAPKASKTSQAKVSKTSRTKVSKTSQVAKVTSPVSSTATKRQSSSAKKTKTVAKTTKTNKKSLTPAKSTKATARVSKSSIRWQWPAKGKVISRFRKGDPLRKGVDIAGEKGDSVVAAADGTVIYAGSALRGYGKLLIVKHSNEFLSAYAHNHKLLVKEGGKVKAGQRIAELGSSGTDRNKLHFEIRRNGQPVDPLAYLP</sequence>
<dbReference type="SMART" id="SM00257">
    <property type="entry name" value="LysM"/>
    <property type="match status" value="1"/>
</dbReference>
<keyword evidence="3" id="KW-0812">Transmembrane</keyword>
<name>A0A143HN76_MICTH</name>
<dbReference type="Gene3D" id="2.70.70.10">
    <property type="entry name" value="Glucose Permease (Domain IIA)"/>
    <property type="match status" value="1"/>
</dbReference>
<feature type="compositionally biased region" description="Polar residues" evidence="2">
    <location>
        <begin position="145"/>
        <end position="159"/>
    </location>
</feature>
<accession>A0A143HN76</accession>
<feature type="region of interest" description="Disordered" evidence="2">
    <location>
        <begin position="123"/>
        <end position="191"/>
    </location>
</feature>
<evidence type="ECO:0000313" key="4">
    <source>
        <dbReference type="EMBL" id="AMX02947.1"/>
    </source>
</evidence>
<evidence type="ECO:0000313" key="5">
    <source>
        <dbReference type="Proteomes" id="UP000076077"/>
    </source>
</evidence>
<dbReference type="CDD" id="cd12797">
    <property type="entry name" value="M23_peptidase"/>
    <property type="match status" value="1"/>
</dbReference>
<feature type="compositionally biased region" description="Polar residues" evidence="2">
    <location>
        <begin position="182"/>
        <end position="191"/>
    </location>
</feature>
<keyword evidence="3" id="KW-0472">Membrane</keyword>
<dbReference type="GO" id="GO:0032153">
    <property type="term" value="C:cell division site"/>
    <property type="evidence" value="ECO:0007669"/>
    <property type="project" value="TreeGrafter"/>
</dbReference>
<keyword evidence="5" id="KW-1185">Reference proteome</keyword>
<dbReference type="Pfam" id="PF01551">
    <property type="entry name" value="Peptidase_M23"/>
    <property type="match status" value="1"/>
</dbReference>
<dbReference type="GO" id="GO:0004222">
    <property type="term" value="F:metalloendopeptidase activity"/>
    <property type="evidence" value="ECO:0007669"/>
    <property type="project" value="TreeGrafter"/>
</dbReference>
<dbReference type="OrthoDB" id="9795421at2"/>
<dbReference type="Gene3D" id="3.10.350.10">
    <property type="entry name" value="LysM domain"/>
    <property type="match status" value="1"/>
</dbReference>
<dbReference type="KEGG" id="mthd:A3224_10515"/>
<evidence type="ECO:0000256" key="3">
    <source>
        <dbReference type="SAM" id="Phobius"/>
    </source>
</evidence>
<feature type="transmembrane region" description="Helical" evidence="3">
    <location>
        <begin position="20"/>
        <end position="41"/>
    </location>
</feature>
<dbReference type="STRING" id="252514.A3224_10515"/>
<dbReference type="InterPro" id="IPR018392">
    <property type="entry name" value="LysM"/>
</dbReference>
<dbReference type="PANTHER" id="PTHR21666:SF263">
    <property type="entry name" value="MUREIN HYDROLASE ACTIVATOR NLPD"/>
    <property type="match status" value="1"/>
</dbReference>
<dbReference type="InterPro" id="IPR016047">
    <property type="entry name" value="M23ase_b-sheet_dom"/>
</dbReference>
<dbReference type="InterPro" id="IPR011055">
    <property type="entry name" value="Dup_hybrid_motif"/>
</dbReference>